<dbReference type="AlphaFoldDB" id="A0A0K3ASK1"/>
<organism evidence="3 4">
    <name type="scientific">Babesia microti (strain RI)</name>
    <dbReference type="NCBI Taxonomy" id="1133968"/>
    <lineage>
        <taxon>Eukaryota</taxon>
        <taxon>Sar</taxon>
        <taxon>Alveolata</taxon>
        <taxon>Apicomplexa</taxon>
        <taxon>Aconoidasida</taxon>
        <taxon>Piroplasmida</taxon>
        <taxon>Babesiidae</taxon>
        <taxon>Babesia</taxon>
    </lineage>
</organism>
<feature type="transmembrane region" description="Helical" evidence="2">
    <location>
        <begin position="20"/>
        <end position="39"/>
    </location>
</feature>
<feature type="region of interest" description="Disordered" evidence="1">
    <location>
        <begin position="61"/>
        <end position="161"/>
    </location>
</feature>
<sequence length="268" mass="29695">MELLSAVNTTFGLRTRMRQLVSLSMYMNSIFFLFLAVPLSNVTVTGLNYFRRYPSNPYDSYSFQQTDSHNTKSDTTHNENDNNGTKPESDKSSNELGPKSGIKVPNPSDSDHSGSASEKSNPESNATNVNDKDKNVDTSKVSNEADYSAESTTNTTADEKNKNTDALVDNVILNPSVNNVDFTIKTLRNETGNAINSLKHVCTQIQELISIMPQDVKSAEIELVTHKVVTSDLYNECVKHLTTLEGFENDLDKFATQAQISLMYPQST</sequence>
<dbReference type="VEuPathDB" id="PiroplasmaDB:BMR1_03g04125"/>
<evidence type="ECO:0000256" key="1">
    <source>
        <dbReference type="SAM" id="MobiDB-lite"/>
    </source>
</evidence>
<gene>
    <name evidence="3" type="ORF">BMR1_03g04125</name>
</gene>
<name>A0A0K3ASK1_BABMR</name>
<reference evidence="3 4" key="3">
    <citation type="journal article" date="2016" name="Sci. Rep.">
        <title>Genome-wide diversity and gene expression profiling of Babesia microti isolates identify polymorphic genes that mediate host-pathogen interactions.</title>
        <authorList>
            <person name="Silva J.C."/>
            <person name="Cornillot E."/>
            <person name="McCracken C."/>
            <person name="Usmani-Brown S."/>
            <person name="Dwivedi A."/>
            <person name="Ifeonu O.O."/>
            <person name="Crabtree J."/>
            <person name="Gotia H.T."/>
            <person name="Virji A.Z."/>
            <person name="Reynes C."/>
            <person name="Colinge J."/>
            <person name="Kumar V."/>
            <person name="Lawres L."/>
            <person name="Pazzi J.E."/>
            <person name="Pablo J.V."/>
            <person name="Hung C."/>
            <person name="Brancato J."/>
            <person name="Kumari P."/>
            <person name="Orvis J."/>
            <person name="Tretina K."/>
            <person name="Chibucos M."/>
            <person name="Ott S."/>
            <person name="Sadzewicz L."/>
            <person name="Sengamalay N."/>
            <person name="Shetty A.C."/>
            <person name="Su Q."/>
            <person name="Tallon L."/>
            <person name="Fraser C.M."/>
            <person name="Frutos R."/>
            <person name="Molina D.M."/>
            <person name="Krause P.J."/>
            <person name="Ben Mamoun C."/>
        </authorList>
    </citation>
    <scope>NUCLEOTIDE SEQUENCE [LARGE SCALE GENOMIC DNA]</scope>
    <source>
        <strain evidence="3 4">RI</strain>
    </source>
</reference>
<reference evidence="3 4" key="1">
    <citation type="journal article" date="2012" name="Nucleic Acids Res.">
        <title>Sequencing of the smallest Apicomplexan genome from the human pathogen Babesia microti.</title>
        <authorList>
            <person name="Cornillot E."/>
            <person name="Hadj-Kaddour K."/>
            <person name="Dassouli A."/>
            <person name="Noel B."/>
            <person name="Ranwez V."/>
            <person name="Vacherie B."/>
            <person name="Augagneur Y."/>
            <person name="Bres V."/>
            <person name="Duclos A."/>
            <person name="Randazzo S."/>
            <person name="Carcy B."/>
            <person name="Debierre-Grockiego F."/>
            <person name="Delbecq S."/>
            <person name="Moubri-Menage K."/>
            <person name="Shams-Eldin H."/>
            <person name="Usmani-Brown S."/>
            <person name="Bringaud F."/>
            <person name="Wincker P."/>
            <person name="Vivares C.P."/>
            <person name="Schwarz R.T."/>
            <person name="Schetters T.P."/>
            <person name="Krause P.J."/>
            <person name="Gorenflot A."/>
            <person name="Berry V."/>
            <person name="Barbe V."/>
            <person name="Ben Mamoun C."/>
        </authorList>
    </citation>
    <scope>NUCLEOTIDE SEQUENCE [LARGE SCALE GENOMIC DNA]</scope>
    <source>
        <strain evidence="3 4">RI</strain>
    </source>
</reference>
<reference evidence="3 4" key="2">
    <citation type="journal article" date="2013" name="PLoS ONE">
        <title>Whole genome mapping and re-organization of the nuclear and mitochondrial genomes of Babesia microti isolates.</title>
        <authorList>
            <person name="Cornillot E."/>
            <person name="Dassouli A."/>
            <person name="Garg A."/>
            <person name="Pachikara N."/>
            <person name="Randazzo S."/>
            <person name="Depoix D."/>
            <person name="Carcy B."/>
            <person name="Delbecq S."/>
            <person name="Frutos R."/>
            <person name="Silva J.C."/>
            <person name="Sutton R."/>
            <person name="Krause P.J."/>
            <person name="Mamoun C.B."/>
        </authorList>
    </citation>
    <scope>NUCLEOTIDE SEQUENCE [LARGE SCALE GENOMIC DNA]</scope>
    <source>
        <strain evidence="3 4">RI</strain>
    </source>
</reference>
<dbReference type="KEGG" id="bmic:BMR1_03g04125"/>
<keyword evidence="2" id="KW-0472">Membrane</keyword>
<accession>A0A0K3ASK1</accession>
<dbReference type="GeneID" id="24425472"/>
<keyword evidence="2" id="KW-0812">Transmembrane</keyword>
<proteinExistence type="predicted"/>
<evidence type="ECO:0000256" key="2">
    <source>
        <dbReference type="SAM" id="Phobius"/>
    </source>
</evidence>
<dbReference type="Proteomes" id="UP000002899">
    <property type="component" value="Chromosome III"/>
</dbReference>
<feature type="compositionally biased region" description="Polar residues" evidence="1">
    <location>
        <begin position="113"/>
        <end position="129"/>
    </location>
</feature>
<dbReference type="EMBL" id="LN871598">
    <property type="protein sequence ID" value="CTQ41425.1"/>
    <property type="molecule type" value="Genomic_DNA"/>
</dbReference>
<feature type="compositionally biased region" description="Basic and acidic residues" evidence="1">
    <location>
        <begin position="69"/>
        <end position="80"/>
    </location>
</feature>
<keyword evidence="2" id="KW-1133">Transmembrane helix</keyword>
<evidence type="ECO:0000313" key="3">
    <source>
        <dbReference type="EMBL" id="CTQ41425.1"/>
    </source>
</evidence>
<protein>
    <submittedName>
        <fullName evidence="3">Uncharacterized protein</fullName>
    </submittedName>
</protein>
<keyword evidence="4" id="KW-1185">Reference proteome</keyword>
<dbReference type="RefSeq" id="XP_012649436.1">
    <property type="nucleotide sequence ID" value="XM_012793982.1"/>
</dbReference>
<evidence type="ECO:0000313" key="4">
    <source>
        <dbReference type="Proteomes" id="UP000002899"/>
    </source>
</evidence>